<name>T1D0K9_9ZZZZ</name>
<dbReference type="AlphaFoldDB" id="T1D0K9"/>
<comment type="caution">
    <text evidence="1">The sequence shown here is derived from an EMBL/GenBank/DDBJ whole genome shotgun (WGS) entry which is preliminary data.</text>
</comment>
<reference evidence="1" key="1">
    <citation type="submission" date="2013-08" db="EMBL/GenBank/DDBJ databases">
        <authorList>
            <person name="Mendez C."/>
            <person name="Richter M."/>
            <person name="Ferrer M."/>
            <person name="Sanchez J."/>
        </authorList>
    </citation>
    <scope>NUCLEOTIDE SEQUENCE</scope>
</reference>
<protein>
    <submittedName>
        <fullName evidence="1">Transposase</fullName>
    </submittedName>
</protein>
<sequence length="73" mass="7856">DAVRPAQIFVAALGYSNAIHAQGFADQTATSWLQGQHQAFVAFGGVPRIGVCDYVARHIIRLMCPSQLCALRA</sequence>
<dbReference type="EMBL" id="AUZX01002604">
    <property type="protein sequence ID" value="EQD75970.1"/>
    <property type="molecule type" value="Genomic_DNA"/>
</dbReference>
<accession>T1D0K9</accession>
<gene>
    <name evidence="1" type="ORF">B1A_03541</name>
</gene>
<proteinExistence type="predicted"/>
<organism evidence="1">
    <name type="scientific">mine drainage metagenome</name>
    <dbReference type="NCBI Taxonomy" id="410659"/>
    <lineage>
        <taxon>unclassified sequences</taxon>
        <taxon>metagenomes</taxon>
        <taxon>ecological metagenomes</taxon>
    </lineage>
</organism>
<feature type="non-terminal residue" evidence="1">
    <location>
        <position position="1"/>
    </location>
</feature>
<evidence type="ECO:0000313" key="1">
    <source>
        <dbReference type="EMBL" id="EQD75970.1"/>
    </source>
</evidence>
<reference evidence="1" key="2">
    <citation type="journal article" date="2014" name="ISME J.">
        <title>Microbial stratification in low pH oxic and suboxic macroscopic growths along an acid mine drainage.</title>
        <authorList>
            <person name="Mendez-Garcia C."/>
            <person name="Mesa V."/>
            <person name="Sprenger R.R."/>
            <person name="Richter M."/>
            <person name="Diez M.S."/>
            <person name="Solano J."/>
            <person name="Bargiela R."/>
            <person name="Golyshina O.V."/>
            <person name="Manteca A."/>
            <person name="Ramos J.L."/>
            <person name="Gallego J.R."/>
            <person name="Llorente I."/>
            <person name="Martins Dos Santos V.A."/>
            <person name="Jensen O.N."/>
            <person name="Pelaez A.I."/>
            <person name="Sanchez J."/>
            <person name="Ferrer M."/>
        </authorList>
    </citation>
    <scope>NUCLEOTIDE SEQUENCE</scope>
</reference>